<sequence>MSGQIDARNFAIINEPRLAKIVSSSPSSGGTSLNQAVKRDIDVSRVDVERGFSLIEKGEGYLKLSKGVVRGPSVGTTFQGTLYDQRGNMSITGTFMPAYGVNRIFGEVPIFGALLGNGRDRGLLGITFKLEGSAKQPQVMVNPISIIAPGIFRSIFEF</sequence>
<accession>A0A656Z8N8</accession>
<evidence type="ECO:0000313" key="1">
    <source>
        <dbReference type="EMBL" id="KYB45966.1"/>
    </source>
</evidence>
<organism evidence="1">
    <name type="scientific">Brucella anthropi</name>
    <name type="common">Ochrobactrum anthropi</name>
    <dbReference type="NCBI Taxonomy" id="529"/>
    <lineage>
        <taxon>Bacteria</taxon>
        <taxon>Pseudomonadati</taxon>
        <taxon>Pseudomonadota</taxon>
        <taxon>Alphaproteobacteria</taxon>
        <taxon>Hyphomicrobiales</taxon>
        <taxon>Brucellaceae</taxon>
        <taxon>Brucella/Ochrobactrum group</taxon>
        <taxon>Brucella</taxon>
    </lineage>
</organism>
<protein>
    <recommendedName>
        <fullName evidence="2">AsmA-like C-terminal domain-containing protein</fullName>
    </recommendedName>
</protein>
<reference evidence="1" key="1">
    <citation type="submission" date="2016-02" db="EMBL/GenBank/DDBJ databases">
        <title>Genomic sequences of Ochrobactrum anthropi.</title>
        <authorList>
            <person name="Chudasama K.S."/>
            <person name="Thaker V.S."/>
        </authorList>
    </citation>
    <scope>NUCLEOTIDE SEQUENCE [LARGE SCALE GENOMIC DNA]</scope>
    <source>
        <strain evidence="1">SUBG007</strain>
    </source>
</reference>
<gene>
    <name evidence="1" type="ORF">AB664_29390</name>
</gene>
<proteinExistence type="predicted"/>
<evidence type="ECO:0008006" key="2">
    <source>
        <dbReference type="Google" id="ProtNLM"/>
    </source>
</evidence>
<dbReference type="EMBL" id="LUAY01001781">
    <property type="protein sequence ID" value="KYB45966.1"/>
    <property type="molecule type" value="Genomic_DNA"/>
</dbReference>
<name>A0A656Z8N8_BRUAN</name>
<comment type="caution">
    <text evidence="1">The sequence shown here is derived from an EMBL/GenBank/DDBJ whole genome shotgun (WGS) entry which is preliminary data.</text>
</comment>
<dbReference type="AlphaFoldDB" id="A0A656Z8N8"/>